<keyword evidence="1" id="KW-0472">Membrane</keyword>
<feature type="transmembrane region" description="Helical" evidence="1">
    <location>
        <begin position="9"/>
        <end position="28"/>
    </location>
</feature>
<keyword evidence="1" id="KW-1133">Transmembrane helix</keyword>
<gene>
    <name evidence="2" type="ORF">ABGB03_11865</name>
</gene>
<protein>
    <submittedName>
        <fullName evidence="2">Uncharacterized protein</fullName>
    </submittedName>
</protein>
<dbReference type="RefSeq" id="WP_347922782.1">
    <property type="nucleotide sequence ID" value="NZ_CP157199.1"/>
</dbReference>
<sequence>MNLKSKKKLGIIGMWLGIISLIVSQFYLASESTSEIIQSSHSGLKPLKGLILPTVITYMYSKINHTN</sequence>
<name>A0AAU7BQT3_9FLAO</name>
<dbReference type="AlphaFoldDB" id="A0AAU7BQT3"/>
<dbReference type="EMBL" id="CP157199">
    <property type="protein sequence ID" value="XBG60552.1"/>
    <property type="molecule type" value="Genomic_DNA"/>
</dbReference>
<organism evidence="2">
    <name type="scientific">Pontimicrobium sp. SW4</name>
    <dbReference type="NCBI Taxonomy" id="3153519"/>
    <lineage>
        <taxon>Bacteria</taxon>
        <taxon>Pseudomonadati</taxon>
        <taxon>Bacteroidota</taxon>
        <taxon>Flavobacteriia</taxon>
        <taxon>Flavobacteriales</taxon>
        <taxon>Flavobacteriaceae</taxon>
        <taxon>Pontimicrobium</taxon>
    </lineage>
</organism>
<evidence type="ECO:0000256" key="1">
    <source>
        <dbReference type="SAM" id="Phobius"/>
    </source>
</evidence>
<reference evidence="2" key="1">
    <citation type="submission" date="2024-05" db="EMBL/GenBank/DDBJ databases">
        <title>Pontimicrobium maritimus sp. nov., isolated form sea water.</title>
        <authorList>
            <person name="Muhammad N."/>
            <person name="Vuong T.Q."/>
            <person name="Han H.L."/>
            <person name="Kim S.-G."/>
        </authorList>
    </citation>
    <scope>NUCLEOTIDE SEQUENCE</scope>
    <source>
        <strain evidence="2">SW4</strain>
    </source>
</reference>
<evidence type="ECO:0000313" key="2">
    <source>
        <dbReference type="EMBL" id="XBG60552.1"/>
    </source>
</evidence>
<proteinExistence type="predicted"/>
<accession>A0AAU7BQT3</accession>
<keyword evidence="1" id="KW-0812">Transmembrane</keyword>